<protein>
    <submittedName>
        <fullName evidence="2">Uncharacterized protein</fullName>
    </submittedName>
</protein>
<proteinExistence type="predicted"/>
<feature type="region of interest" description="Disordered" evidence="1">
    <location>
        <begin position="32"/>
        <end position="101"/>
    </location>
</feature>
<dbReference type="AntiFam" id="ANF00014">
    <property type="entry name" value="tRNA translation"/>
</dbReference>
<organism evidence="2 3">
    <name type="scientific">Limnochorda pilosa</name>
    <dbReference type="NCBI Taxonomy" id="1555112"/>
    <lineage>
        <taxon>Bacteria</taxon>
        <taxon>Bacillati</taxon>
        <taxon>Bacillota</taxon>
        <taxon>Limnochordia</taxon>
        <taxon>Limnochordales</taxon>
        <taxon>Limnochordaceae</taxon>
        <taxon>Limnochorda</taxon>
    </lineage>
</organism>
<evidence type="ECO:0000256" key="1">
    <source>
        <dbReference type="SAM" id="MobiDB-lite"/>
    </source>
</evidence>
<dbReference type="Proteomes" id="UP000065807">
    <property type="component" value="Chromosome"/>
</dbReference>
<evidence type="ECO:0000313" key="2">
    <source>
        <dbReference type="EMBL" id="BAS27165.1"/>
    </source>
</evidence>
<gene>
    <name evidence="2" type="ORF">LIP_1311</name>
</gene>
<dbReference type="KEGG" id="lpil:LIP_1311"/>
<evidence type="ECO:0000313" key="3">
    <source>
        <dbReference type="Proteomes" id="UP000065807"/>
    </source>
</evidence>
<reference evidence="3" key="2">
    <citation type="journal article" date="2016" name="Int. J. Syst. Evol. Microbiol.">
        <title>Complete genome sequence and cell structure of Limnochorda pilosa, a Gram-negative spore-former within the phylum Firmicutes.</title>
        <authorList>
            <person name="Watanabe M."/>
            <person name="Kojima H."/>
            <person name="Fukui M."/>
        </authorList>
    </citation>
    <scope>NUCLEOTIDE SEQUENCE [LARGE SCALE GENOMIC DNA]</scope>
    <source>
        <strain evidence="3">HC45</strain>
    </source>
</reference>
<keyword evidence="3" id="KW-1185">Reference proteome</keyword>
<reference evidence="3" key="1">
    <citation type="submission" date="2015-07" db="EMBL/GenBank/DDBJ databases">
        <title>Complete genome sequence and phylogenetic analysis of Limnochorda pilosa.</title>
        <authorList>
            <person name="Watanabe M."/>
            <person name="Kojima H."/>
            <person name="Fukui M."/>
        </authorList>
    </citation>
    <scope>NUCLEOTIDE SEQUENCE [LARGE SCALE GENOMIC DNA]</scope>
    <source>
        <strain evidence="3">HC45</strain>
    </source>
</reference>
<sequence length="121" mass="13498">MTGFEPATFGATTRRSNRLSYTHHVRAISSVPWRRRSVKAAEGGNGREEDDPWPARSLRRRRPFDRSRLRPALPRVEATRPVTREDAQGSAPSGKPPIPLLARLEGFEPPAVGLEGHRSIP</sequence>
<dbReference type="EMBL" id="AP014924">
    <property type="protein sequence ID" value="BAS27165.1"/>
    <property type="molecule type" value="Genomic_DNA"/>
</dbReference>
<dbReference type="AlphaFoldDB" id="A0A0K2SJA9"/>
<dbReference type="STRING" id="1555112.LIP_1311"/>
<accession>A0A0K2SJA9</accession>
<name>A0A0K2SJA9_LIMPI</name>